<keyword evidence="1" id="KW-1133">Transmembrane helix</keyword>
<evidence type="ECO:0008006" key="4">
    <source>
        <dbReference type="Google" id="ProtNLM"/>
    </source>
</evidence>
<keyword evidence="1" id="KW-0472">Membrane</keyword>
<accession>A0A438NGU2</accession>
<dbReference type="Proteomes" id="UP000288859">
    <property type="component" value="Unassembled WGS sequence"/>
</dbReference>
<dbReference type="InterPro" id="IPR016163">
    <property type="entry name" value="Ald_DH_C"/>
</dbReference>
<dbReference type="Gene3D" id="3.40.309.10">
    <property type="entry name" value="Aldehyde Dehydrogenase, Chain A, domain 2"/>
    <property type="match status" value="1"/>
</dbReference>
<dbReference type="VEuPathDB" id="FungiDB:PV10_03724"/>
<proteinExistence type="predicted"/>
<gene>
    <name evidence="2" type="ORF">B0A52_01203</name>
</gene>
<dbReference type="Gene3D" id="3.40.605.10">
    <property type="entry name" value="Aldehyde Dehydrogenase, Chain A, domain 1"/>
    <property type="match status" value="1"/>
</dbReference>
<dbReference type="AlphaFoldDB" id="A0A438NGU2"/>
<reference evidence="2 3" key="1">
    <citation type="submission" date="2017-03" db="EMBL/GenBank/DDBJ databases">
        <title>Genomes of endolithic fungi from Antarctica.</title>
        <authorList>
            <person name="Coleine C."/>
            <person name="Masonjones S."/>
            <person name="Stajich J.E."/>
        </authorList>
    </citation>
    <scope>NUCLEOTIDE SEQUENCE [LARGE SCALE GENOMIC DNA]</scope>
    <source>
        <strain evidence="2 3">CCFEE 6314</strain>
    </source>
</reference>
<keyword evidence="1" id="KW-0812">Transmembrane</keyword>
<dbReference type="SUPFAM" id="SSF53720">
    <property type="entry name" value="ALDH-like"/>
    <property type="match status" value="1"/>
</dbReference>
<dbReference type="OrthoDB" id="5596991at2759"/>
<feature type="transmembrane region" description="Helical" evidence="1">
    <location>
        <begin position="452"/>
        <end position="474"/>
    </location>
</feature>
<evidence type="ECO:0000313" key="3">
    <source>
        <dbReference type="Proteomes" id="UP000288859"/>
    </source>
</evidence>
<dbReference type="PANTHER" id="PTHR43111:SF1">
    <property type="entry name" value="ALDEHYDE DEHYDROGENASE B-RELATED"/>
    <property type="match status" value="1"/>
</dbReference>
<dbReference type="GO" id="GO:0016620">
    <property type="term" value="F:oxidoreductase activity, acting on the aldehyde or oxo group of donors, NAD or NADP as acceptor"/>
    <property type="evidence" value="ECO:0007669"/>
    <property type="project" value="InterPro"/>
</dbReference>
<protein>
    <recommendedName>
        <fullName evidence="4">Aldehyde dehydrogenase domain-containing protein</fullName>
    </recommendedName>
</protein>
<evidence type="ECO:0000313" key="2">
    <source>
        <dbReference type="EMBL" id="RVX74926.1"/>
    </source>
</evidence>
<comment type="caution">
    <text evidence="2">The sequence shown here is derived from an EMBL/GenBank/DDBJ whole genome shotgun (WGS) entry which is preliminary data.</text>
</comment>
<organism evidence="2 3">
    <name type="scientific">Exophiala mesophila</name>
    <name type="common">Black yeast-like fungus</name>
    <dbReference type="NCBI Taxonomy" id="212818"/>
    <lineage>
        <taxon>Eukaryota</taxon>
        <taxon>Fungi</taxon>
        <taxon>Dikarya</taxon>
        <taxon>Ascomycota</taxon>
        <taxon>Pezizomycotina</taxon>
        <taxon>Eurotiomycetes</taxon>
        <taxon>Chaetothyriomycetidae</taxon>
        <taxon>Chaetothyriales</taxon>
        <taxon>Herpotrichiellaceae</taxon>
        <taxon>Exophiala</taxon>
    </lineage>
</organism>
<dbReference type="InterPro" id="IPR016161">
    <property type="entry name" value="Ald_DH/histidinol_DH"/>
</dbReference>
<sequence>MTSSEIKLLLSSAVDGRTRDLRYRQNQLLSLHQWIANHRIALEHAIERDEHVEEHEAQFVVSMTLREVQAHYDELDLTKALEEEYRVKNGRNNAGARSPEALIYVIPEKFTLFYSALSTLSACIAAGSCCIIELPSDLTHSVSVARQCLSQCLDRTAFTFTTTRPPVEDLARCLVVDQTGIQGALTGKRVLRSQPQSWAVALVDRTANLELAAKEILLSRRFFSGRGPYAPTCILVNEFVEQPFLHLLKKEISRSDGNDVDAVPNVAIAAPRKLPKNAGEVLLSQDRLIDTEAFKLVMINDRSKLCVHSPKSTKTLCLLPISSHDDGIDTLNNHTDDSLLALYVFASPPVAKYLTQFVRSTVSFVNHIPANLLVGPAAPVGYSVSPVGRYRCEMMENPSPKFVSRVSGEVDLREVAQKGSEIGKLLHQQSLRPLKPTGQPREGDSNFFQQGMLVGLIFLVLPVVTGSLIGTSYLTMKLYRRWR</sequence>
<evidence type="ECO:0000256" key="1">
    <source>
        <dbReference type="SAM" id="Phobius"/>
    </source>
</evidence>
<name>A0A438NGU2_EXOME</name>
<dbReference type="PANTHER" id="PTHR43111">
    <property type="entry name" value="ALDEHYDE DEHYDROGENASE B-RELATED"/>
    <property type="match status" value="1"/>
</dbReference>
<dbReference type="EMBL" id="NAJM01000003">
    <property type="protein sequence ID" value="RVX74926.1"/>
    <property type="molecule type" value="Genomic_DNA"/>
</dbReference>
<dbReference type="InterPro" id="IPR016162">
    <property type="entry name" value="Ald_DH_N"/>
</dbReference>